<comment type="caution">
    <text evidence="1">The sequence shown here is derived from an EMBL/GenBank/DDBJ whole genome shotgun (WGS) entry which is preliminary data.</text>
</comment>
<dbReference type="PIRSF" id="PIRSF028589">
    <property type="entry name" value="UCP028589"/>
    <property type="match status" value="1"/>
</dbReference>
<dbReference type="EMBL" id="APRP01000015">
    <property type="protein sequence ID" value="ENX02341.1"/>
    <property type="molecule type" value="Genomic_DNA"/>
</dbReference>
<gene>
    <name evidence="1" type="ORF">F900_01405</name>
</gene>
<organism evidence="1 2">
    <name type="scientific">Acinetobacter modestus</name>
    <dbReference type="NCBI Taxonomy" id="1776740"/>
    <lineage>
        <taxon>Bacteria</taxon>
        <taxon>Pseudomonadati</taxon>
        <taxon>Pseudomonadota</taxon>
        <taxon>Gammaproteobacteria</taxon>
        <taxon>Moraxellales</taxon>
        <taxon>Moraxellaceae</taxon>
        <taxon>Acinetobacter</taxon>
    </lineage>
</organism>
<reference evidence="1 2" key="1">
    <citation type="submission" date="2013-02" db="EMBL/GenBank/DDBJ databases">
        <title>The Genome Sequence of Acinetobacter sp. ANC 3862.</title>
        <authorList>
            <consortium name="The Broad Institute Genome Sequencing Platform"/>
            <consortium name="The Broad Institute Genome Sequencing Center for Infectious Disease"/>
            <person name="Cerqueira G."/>
            <person name="Feldgarden M."/>
            <person name="Courvalin P."/>
            <person name="Perichon B."/>
            <person name="Grillot-Courvalin C."/>
            <person name="Clermont D."/>
            <person name="Rocha E."/>
            <person name="Yoon E.-J."/>
            <person name="Nemec A."/>
            <person name="Walker B."/>
            <person name="Young S.K."/>
            <person name="Zeng Q."/>
            <person name="Gargeya S."/>
            <person name="Fitzgerald M."/>
            <person name="Haas B."/>
            <person name="Abouelleil A."/>
            <person name="Alvarado L."/>
            <person name="Arachchi H.M."/>
            <person name="Berlin A.M."/>
            <person name="Chapman S.B."/>
            <person name="Dewar J."/>
            <person name="Goldberg J."/>
            <person name="Griggs A."/>
            <person name="Gujja S."/>
            <person name="Hansen M."/>
            <person name="Howarth C."/>
            <person name="Imamovic A."/>
            <person name="Larimer J."/>
            <person name="McCowan C."/>
            <person name="Murphy C."/>
            <person name="Neiman D."/>
            <person name="Pearson M."/>
            <person name="Priest M."/>
            <person name="Roberts A."/>
            <person name="Saif S."/>
            <person name="Shea T."/>
            <person name="Sisk P."/>
            <person name="Sykes S."/>
            <person name="Wortman J."/>
            <person name="Nusbaum C."/>
            <person name="Birren B."/>
        </authorList>
    </citation>
    <scope>NUCLEOTIDE SEQUENCE [LARGE SCALE GENOMIC DNA]</scope>
    <source>
        <strain evidence="1 2">ANC 3862</strain>
    </source>
</reference>
<dbReference type="HOGENOM" id="CLU_094952_0_0_6"/>
<name>N9N9K4_9GAMM</name>
<sequence length="252" mass="27192">MSNKYIILRGKFYLSRIANGVAGAMRHIGNVPEFEIAIGVDTIEHQESMTIHNTTDLVLYDAVKVTFSGKLEDINAENLAYILSADNHTIASTTHTDQNLGTVIAGDEIKLKGYNLSAVTVKDSTSGTPVTVATDKIKLDAKFGTITITDVTGLTMPLKITYTSGEVTNTTLASDLGAEYALFFKGTNKATGEHMALNLWRTTKSPEATFPLIHGNEFGQYDIQGTALSVIENEADPTLGYFGHLVTIPTTV</sequence>
<accession>N9N9K4</accession>
<dbReference type="RefSeq" id="WP_005216165.1">
    <property type="nucleotide sequence ID" value="NZ_KB850089.1"/>
</dbReference>
<dbReference type="Proteomes" id="UP000013248">
    <property type="component" value="Unassembled WGS sequence"/>
</dbReference>
<dbReference type="STRING" id="1217705.F900_01405"/>
<proteinExistence type="predicted"/>
<evidence type="ECO:0000313" key="1">
    <source>
        <dbReference type="EMBL" id="ENX02341.1"/>
    </source>
</evidence>
<dbReference type="eggNOG" id="ENOG502ZB4Z">
    <property type="taxonomic scope" value="Bacteria"/>
</dbReference>
<dbReference type="AlphaFoldDB" id="N9N9K4"/>
<dbReference type="PATRIC" id="fig|1217705.3.peg.1351"/>
<protein>
    <submittedName>
        <fullName evidence="1">Uncharacterized protein</fullName>
    </submittedName>
</protein>
<dbReference type="InterPro" id="IPR016893">
    <property type="entry name" value="UCP028589"/>
</dbReference>
<evidence type="ECO:0000313" key="2">
    <source>
        <dbReference type="Proteomes" id="UP000013248"/>
    </source>
</evidence>